<sequence length="335" mass="37363">MWLKACIYGKSGTGKTSLGVSAPKPLILLSESQGLVHIKQAAKRLGVPVPPTYLVESVNDYRMWLQALRGDKSKPLTVRERYEEGGQTRERVVETLEEWPETVVVDSLTDMGRLIIEGIRWQSPPQKGKDGLPVDSQRFWQVLEDRFRNLVIGFRDLPLHTVLLALAEDKEEGEGESRTRSLNPSLPMRKLPQVVCAAVNVVGYTYRRETRKANEPVQLQYGVMTTGPEYMLTKPYRPLRDVESPNFTMWVAAVRGQLAAPPPPAPAASAESMLSSDEDKSETAEPQEKAEAGPLVLNKEKFLGKPEANQETETEKKPTTERKRSARGAKANAET</sequence>
<reference evidence="2" key="1">
    <citation type="submission" date="2020-04" db="EMBL/GenBank/DDBJ databases">
        <authorList>
            <person name="Chiriac C."/>
            <person name="Salcher M."/>
            <person name="Ghai R."/>
            <person name="Kavagutti S V."/>
        </authorList>
    </citation>
    <scope>NUCLEOTIDE SEQUENCE</scope>
</reference>
<evidence type="ECO:0000256" key="1">
    <source>
        <dbReference type="SAM" id="MobiDB-lite"/>
    </source>
</evidence>
<gene>
    <name evidence="2" type="ORF">UFOVP650_87</name>
</gene>
<feature type="compositionally biased region" description="Basic and acidic residues" evidence="1">
    <location>
        <begin position="277"/>
        <end position="291"/>
    </location>
</feature>
<evidence type="ECO:0000313" key="2">
    <source>
        <dbReference type="EMBL" id="CAB4155148.1"/>
    </source>
</evidence>
<feature type="compositionally biased region" description="Basic and acidic residues" evidence="1">
    <location>
        <begin position="313"/>
        <end position="323"/>
    </location>
</feature>
<feature type="region of interest" description="Disordered" evidence="1">
    <location>
        <begin position="259"/>
        <end position="335"/>
    </location>
</feature>
<accession>A0A6J5NDR6</accession>
<dbReference type="Pfam" id="PF13479">
    <property type="entry name" value="AAA_24"/>
    <property type="match status" value="1"/>
</dbReference>
<dbReference type="EMBL" id="LR796623">
    <property type="protein sequence ID" value="CAB4155148.1"/>
    <property type="molecule type" value="Genomic_DNA"/>
</dbReference>
<organism evidence="2">
    <name type="scientific">uncultured Caudovirales phage</name>
    <dbReference type="NCBI Taxonomy" id="2100421"/>
    <lineage>
        <taxon>Viruses</taxon>
        <taxon>Duplodnaviria</taxon>
        <taxon>Heunggongvirae</taxon>
        <taxon>Uroviricota</taxon>
        <taxon>Caudoviricetes</taxon>
        <taxon>Peduoviridae</taxon>
        <taxon>Maltschvirus</taxon>
        <taxon>Maltschvirus maltsch</taxon>
    </lineage>
</organism>
<proteinExistence type="predicted"/>
<protein>
    <submittedName>
        <fullName evidence="2">AAA domain containing protein</fullName>
    </submittedName>
</protein>
<name>A0A6J5NDR6_9CAUD</name>